<keyword evidence="4" id="KW-1185">Reference proteome</keyword>
<comment type="caution">
    <text evidence="3">The sequence shown here is derived from an EMBL/GenBank/DDBJ whole genome shotgun (WGS) entry which is preliminary data.</text>
</comment>
<proteinExistence type="inferred from homology"/>
<dbReference type="InterPro" id="IPR023631">
    <property type="entry name" value="Amidase_dom"/>
</dbReference>
<dbReference type="PANTHER" id="PTHR46310">
    <property type="entry name" value="AMIDASE 1"/>
    <property type="match status" value="1"/>
</dbReference>
<dbReference type="AlphaFoldDB" id="A0AAP0BQU8"/>
<name>A0AAP0BQU8_9ASPA</name>
<reference evidence="3 4" key="1">
    <citation type="journal article" date="2022" name="Nat. Plants">
        <title>Genomes of leafy and leafless Platanthera orchids illuminate the evolution of mycoheterotrophy.</title>
        <authorList>
            <person name="Li M.H."/>
            <person name="Liu K.W."/>
            <person name="Li Z."/>
            <person name="Lu H.C."/>
            <person name="Ye Q.L."/>
            <person name="Zhang D."/>
            <person name="Wang J.Y."/>
            <person name="Li Y.F."/>
            <person name="Zhong Z.M."/>
            <person name="Liu X."/>
            <person name="Yu X."/>
            <person name="Liu D.K."/>
            <person name="Tu X.D."/>
            <person name="Liu B."/>
            <person name="Hao Y."/>
            <person name="Liao X.Y."/>
            <person name="Jiang Y.T."/>
            <person name="Sun W.H."/>
            <person name="Chen J."/>
            <person name="Chen Y.Q."/>
            <person name="Ai Y."/>
            <person name="Zhai J.W."/>
            <person name="Wu S.S."/>
            <person name="Zhou Z."/>
            <person name="Hsiao Y.Y."/>
            <person name="Wu W.L."/>
            <person name="Chen Y.Y."/>
            <person name="Lin Y.F."/>
            <person name="Hsu J.L."/>
            <person name="Li C.Y."/>
            <person name="Wang Z.W."/>
            <person name="Zhao X."/>
            <person name="Zhong W.Y."/>
            <person name="Ma X.K."/>
            <person name="Ma L."/>
            <person name="Huang J."/>
            <person name="Chen G.Z."/>
            <person name="Huang M.Z."/>
            <person name="Huang L."/>
            <person name="Peng D.H."/>
            <person name="Luo Y.B."/>
            <person name="Zou S.Q."/>
            <person name="Chen S.P."/>
            <person name="Lan S."/>
            <person name="Tsai W.C."/>
            <person name="Van de Peer Y."/>
            <person name="Liu Z.J."/>
        </authorList>
    </citation>
    <scope>NUCLEOTIDE SEQUENCE [LARGE SCALE GENOMIC DNA]</scope>
    <source>
        <tissue evidence="3">Leaf</tissue>
    </source>
</reference>
<evidence type="ECO:0000313" key="3">
    <source>
        <dbReference type="EMBL" id="KAK8947151.1"/>
    </source>
</evidence>
<dbReference type="Proteomes" id="UP001418222">
    <property type="component" value="Unassembled WGS sequence"/>
</dbReference>
<evidence type="ECO:0000313" key="4">
    <source>
        <dbReference type="Proteomes" id="UP001418222"/>
    </source>
</evidence>
<evidence type="ECO:0000259" key="2">
    <source>
        <dbReference type="Pfam" id="PF01425"/>
    </source>
</evidence>
<dbReference type="Pfam" id="PF01425">
    <property type="entry name" value="Amidase"/>
    <property type="match status" value="1"/>
</dbReference>
<dbReference type="EMBL" id="JBBWWQ010000005">
    <property type="protein sequence ID" value="KAK8947151.1"/>
    <property type="molecule type" value="Genomic_DNA"/>
</dbReference>
<dbReference type="Gene3D" id="3.90.1300.10">
    <property type="entry name" value="Amidase signature (AS) domain"/>
    <property type="match status" value="1"/>
</dbReference>
<evidence type="ECO:0000256" key="1">
    <source>
        <dbReference type="ARBA" id="ARBA00009199"/>
    </source>
</evidence>
<dbReference type="PANTHER" id="PTHR46310:SF7">
    <property type="entry name" value="AMIDASE 1"/>
    <property type="match status" value="1"/>
</dbReference>
<dbReference type="GO" id="GO:0016811">
    <property type="term" value="F:hydrolase activity, acting on carbon-nitrogen (but not peptide) bonds, in linear amides"/>
    <property type="evidence" value="ECO:0007669"/>
    <property type="project" value="UniProtKB-ARBA"/>
</dbReference>
<gene>
    <name evidence="3" type="primary">AMI1</name>
    <name evidence="3" type="ORF">KSP39_PZI007508</name>
</gene>
<accession>A0AAP0BQU8</accession>
<sequence length="495" mass="53619">MRSEREGGSIRHLRMGEIDGRWWREKAGEGFGPRRWCSGAGRPGGSTVVGWRNPAWGAVRSRGSGAGRLRARIGGRLEAAAGWTQSGDVDEAPADGGSINGENKHYGTPINVCAPDRVPGGSSSGSAVAVAAGLVDFSLGTDTGGSVRVPASYCGIFGFRPSHAVVSTSKVIPMAQSFDTVVAARRRVHEHEKTFLTNTGEVHDNAKVLRGLELNIVAQTIIQSDNEDKHSMLCLLEISEVSQGLAAERWLKMQIAGSAWGLYEGGRSEGNMMGASMFLTGRGSSDVGGIKGSSEVCDDDSAGSSRGNHRRSRLMAPSIDASLLVDRLAGDSQSGGKRRAEACGSRQGKEGAARVWWRWDLESSIRKELADRSCYDRKSTDTYFRIADIPRYARAGVGCCGRRREESLIPRCYESLIGSGCAVLRERDISEKIVSTLPRPCLSNGERYNRSWARPREEEREESCSTLTLTKKMKGEGLTKFTHYAPCSGFIMCEK</sequence>
<dbReference type="InterPro" id="IPR036928">
    <property type="entry name" value="AS_sf"/>
</dbReference>
<dbReference type="PROSITE" id="PS00571">
    <property type="entry name" value="AMIDASES"/>
    <property type="match status" value="1"/>
</dbReference>
<dbReference type="InterPro" id="IPR020556">
    <property type="entry name" value="Amidase_CS"/>
</dbReference>
<protein>
    <submittedName>
        <fullName evidence="3">Amidase 1</fullName>
    </submittedName>
</protein>
<feature type="domain" description="Amidase" evidence="2">
    <location>
        <begin position="98"/>
        <end position="193"/>
    </location>
</feature>
<comment type="similarity">
    <text evidence="1">Belongs to the amidase family.</text>
</comment>
<organism evidence="3 4">
    <name type="scientific">Platanthera zijinensis</name>
    <dbReference type="NCBI Taxonomy" id="2320716"/>
    <lineage>
        <taxon>Eukaryota</taxon>
        <taxon>Viridiplantae</taxon>
        <taxon>Streptophyta</taxon>
        <taxon>Embryophyta</taxon>
        <taxon>Tracheophyta</taxon>
        <taxon>Spermatophyta</taxon>
        <taxon>Magnoliopsida</taxon>
        <taxon>Liliopsida</taxon>
        <taxon>Asparagales</taxon>
        <taxon>Orchidaceae</taxon>
        <taxon>Orchidoideae</taxon>
        <taxon>Orchideae</taxon>
        <taxon>Orchidinae</taxon>
        <taxon>Platanthera</taxon>
    </lineage>
</organism>
<dbReference type="SUPFAM" id="SSF75304">
    <property type="entry name" value="Amidase signature (AS) enzymes"/>
    <property type="match status" value="1"/>
</dbReference>